<evidence type="ECO:0000313" key="2">
    <source>
        <dbReference type="Proteomes" id="UP000198649"/>
    </source>
</evidence>
<reference evidence="1 2" key="1">
    <citation type="submission" date="2016-10" db="EMBL/GenBank/DDBJ databases">
        <authorList>
            <person name="de Groot N.N."/>
        </authorList>
    </citation>
    <scope>NUCLEOTIDE SEQUENCE [LARGE SCALE GENOMIC DNA]</scope>
    <source>
        <strain evidence="1 2">CGMCC 1.11156</strain>
    </source>
</reference>
<proteinExistence type="predicted"/>
<dbReference type="Proteomes" id="UP000198649">
    <property type="component" value="Unassembled WGS sequence"/>
</dbReference>
<evidence type="ECO:0000313" key="1">
    <source>
        <dbReference type="EMBL" id="SFI13080.1"/>
    </source>
</evidence>
<dbReference type="STRING" id="1005945.SAMN05216561_10584"/>
<accession>A0A1I3FPH8</accession>
<protein>
    <recommendedName>
        <fullName evidence="3">DUF4192 domain-containing protein</fullName>
    </recommendedName>
</protein>
<organism evidence="1 2">
    <name type="scientific">Nocardioides psychrotolerans</name>
    <dbReference type="NCBI Taxonomy" id="1005945"/>
    <lineage>
        <taxon>Bacteria</taxon>
        <taxon>Bacillati</taxon>
        <taxon>Actinomycetota</taxon>
        <taxon>Actinomycetes</taxon>
        <taxon>Propionibacteriales</taxon>
        <taxon>Nocardioidaceae</taxon>
        <taxon>Nocardioides</taxon>
    </lineage>
</organism>
<keyword evidence="2" id="KW-1185">Reference proteome</keyword>
<dbReference type="AlphaFoldDB" id="A0A1I3FPH8"/>
<evidence type="ECO:0008006" key="3">
    <source>
        <dbReference type="Google" id="ProtNLM"/>
    </source>
</evidence>
<dbReference type="EMBL" id="FOQG01000005">
    <property type="protein sequence ID" value="SFI13080.1"/>
    <property type="molecule type" value="Genomic_DNA"/>
</dbReference>
<sequence length="326" mass="35295">MTARCPDDLLAMVAVTLGFTPTDSVAMLTFGVTHPFHARVDLPDGKDDVPDVVECLVDPAVRNGVRRVVLVLFSEDEAMAGRVWRALRDGFRDAGIVVLEALRADGRRWFPLLGGDRLAADLGMPYDVNAHPFVVQAVLCGRVTLADRAELARTLLPVPARVGEVAAALELQPLRWGRDDPPEGDVILAEGEWTELLVEHLVARGSAPEADIVARLLRGLVLLRVRDAAWATITADSAEEHVAWWSDLLRRTPPELAAPAATLLAWSAWQAGHGALAWCALDVAFAAEPDYTLATTLAELLTAAVPPSAWAEMGPMDWRLGLHRVA</sequence>
<dbReference type="InterPro" id="IPR025447">
    <property type="entry name" value="DUF4192"/>
</dbReference>
<name>A0A1I3FPH8_9ACTN</name>
<dbReference type="Pfam" id="PF13830">
    <property type="entry name" value="DUF4192"/>
    <property type="match status" value="1"/>
</dbReference>
<gene>
    <name evidence="1" type="ORF">SAMN05216561_10584</name>
</gene>